<feature type="signal peptide" evidence="1">
    <location>
        <begin position="1"/>
        <end position="20"/>
    </location>
</feature>
<accession>A0A4Y7Q0E2</accession>
<evidence type="ECO:0000313" key="2">
    <source>
        <dbReference type="EMBL" id="TDL21104.1"/>
    </source>
</evidence>
<evidence type="ECO:0000313" key="3">
    <source>
        <dbReference type="Proteomes" id="UP000294933"/>
    </source>
</evidence>
<evidence type="ECO:0000256" key="1">
    <source>
        <dbReference type="SAM" id="SignalP"/>
    </source>
</evidence>
<feature type="chain" id="PRO_5021449671" evidence="1">
    <location>
        <begin position="21"/>
        <end position="80"/>
    </location>
</feature>
<name>A0A4Y7Q0E2_9AGAM</name>
<reference evidence="2 3" key="1">
    <citation type="submission" date="2018-06" db="EMBL/GenBank/DDBJ databases">
        <title>A transcriptomic atlas of mushroom development highlights an independent origin of complex multicellularity.</title>
        <authorList>
            <consortium name="DOE Joint Genome Institute"/>
            <person name="Krizsan K."/>
            <person name="Almasi E."/>
            <person name="Merenyi Z."/>
            <person name="Sahu N."/>
            <person name="Viragh M."/>
            <person name="Koszo T."/>
            <person name="Mondo S."/>
            <person name="Kiss B."/>
            <person name="Balint B."/>
            <person name="Kues U."/>
            <person name="Barry K."/>
            <person name="Hegedus J.C."/>
            <person name="Henrissat B."/>
            <person name="Johnson J."/>
            <person name="Lipzen A."/>
            <person name="Ohm R."/>
            <person name="Nagy I."/>
            <person name="Pangilinan J."/>
            <person name="Yan J."/>
            <person name="Xiong Y."/>
            <person name="Grigoriev I.V."/>
            <person name="Hibbett D.S."/>
            <person name="Nagy L.G."/>
        </authorList>
    </citation>
    <scope>NUCLEOTIDE SEQUENCE [LARGE SCALE GENOMIC DNA]</scope>
    <source>
        <strain evidence="2 3">SZMC22713</strain>
    </source>
</reference>
<protein>
    <submittedName>
        <fullName evidence="2">Uncharacterized protein</fullName>
    </submittedName>
</protein>
<dbReference type="EMBL" id="ML170183">
    <property type="protein sequence ID" value="TDL21104.1"/>
    <property type="molecule type" value="Genomic_DNA"/>
</dbReference>
<sequence>MHFKTALLVLALSAFASVLSAPIPDSSVDLSRLNEELSEAIAAGRDPSAIIAEIVAIFGNISNPPSDASPIISGSVNGRI</sequence>
<gene>
    <name evidence="2" type="ORF">BD410DRAFT_790159</name>
</gene>
<proteinExistence type="predicted"/>
<dbReference type="VEuPathDB" id="FungiDB:BD410DRAFT_790159"/>
<keyword evidence="1" id="KW-0732">Signal</keyword>
<keyword evidence="3" id="KW-1185">Reference proteome</keyword>
<dbReference type="AlphaFoldDB" id="A0A4Y7Q0E2"/>
<dbReference type="Proteomes" id="UP000294933">
    <property type="component" value="Unassembled WGS sequence"/>
</dbReference>
<organism evidence="2 3">
    <name type="scientific">Rickenella mellea</name>
    <dbReference type="NCBI Taxonomy" id="50990"/>
    <lineage>
        <taxon>Eukaryota</taxon>
        <taxon>Fungi</taxon>
        <taxon>Dikarya</taxon>
        <taxon>Basidiomycota</taxon>
        <taxon>Agaricomycotina</taxon>
        <taxon>Agaricomycetes</taxon>
        <taxon>Hymenochaetales</taxon>
        <taxon>Rickenellaceae</taxon>
        <taxon>Rickenella</taxon>
    </lineage>
</organism>